<feature type="domain" description="Myb-like" evidence="3">
    <location>
        <begin position="246"/>
        <end position="300"/>
    </location>
</feature>
<organism evidence="5 6">
    <name type="scientific">Ramalina farinacea</name>
    <dbReference type="NCBI Taxonomy" id="258253"/>
    <lineage>
        <taxon>Eukaryota</taxon>
        <taxon>Fungi</taxon>
        <taxon>Dikarya</taxon>
        <taxon>Ascomycota</taxon>
        <taxon>Pezizomycotina</taxon>
        <taxon>Lecanoromycetes</taxon>
        <taxon>OSLEUM clade</taxon>
        <taxon>Lecanoromycetidae</taxon>
        <taxon>Lecanorales</taxon>
        <taxon>Lecanorineae</taxon>
        <taxon>Ramalinaceae</taxon>
        <taxon>Ramalina</taxon>
    </lineage>
</organism>
<name>A0AA43QKY4_9LECA</name>
<feature type="region of interest" description="Disordered" evidence="2">
    <location>
        <begin position="115"/>
        <end position="169"/>
    </location>
</feature>
<keyword evidence="6" id="KW-1185">Reference proteome</keyword>
<dbReference type="InterPro" id="IPR052450">
    <property type="entry name" value="TRBD-Containing_Protein"/>
</dbReference>
<feature type="region of interest" description="Disordered" evidence="2">
    <location>
        <begin position="221"/>
        <end position="256"/>
    </location>
</feature>
<evidence type="ECO:0000256" key="1">
    <source>
        <dbReference type="ARBA" id="ARBA00023242"/>
    </source>
</evidence>
<evidence type="ECO:0008006" key="7">
    <source>
        <dbReference type="Google" id="ProtNLM"/>
    </source>
</evidence>
<proteinExistence type="predicted"/>
<evidence type="ECO:0000259" key="3">
    <source>
        <dbReference type="PROSITE" id="PS50090"/>
    </source>
</evidence>
<feature type="domain" description="HTH myb-type" evidence="4">
    <location>
        <begin position="246"/>
        <end position="303"/>
    </location>
</feature>
<accession>A0AA43QKY4</accession>
<dbReference type="CDD" id="cd00167">
    <property type="entry name" value="SANT"/>
    <property type="match status" value="1"/>
</dbReference>
<dbReference type="AlphaFoldDB" id="A0AA43QKY4"/>
<dbReference type="Proteomes" id="UP001161017">
    <property type="component" value="Unassembled WGS sequence"/>
</dbReference>
<dbReference type="PANTHER" id="PTHR46734:SF1">
    <property type="entry name" value="TELOMERIC REPEAT-BINDING FACTOR 1"/>
    <property type="match status" value="1"/>
</dbReference>
<evidence type="ECO:0000313" key="6">
    <source>
        <dbReference type="Proteomes" id="UP001161017"/>
    </source>
</evidence>
<evidence type="ECO:0000256" key="2">
    <source>
        <dbReference type="SAM" id="MobiDB-lite"/>
    </source>
</evidence>
<dbReference type="InterPro" id="IPR009057">
    <property type="entry name" value="Homeodomain-like_sf"/>
</dbReference>
<keyword evidence="1" id="KW-0539">Nucleus</keyword>
<dbReference type="Pfam" id="PF00249">
    <property type="entry name" value="Myb_DNA-binding"/>
    <property type="match status" value="2"/>
</dbReference>
<comment type="caution">
    <text evidence="5">The sequence shown here is derived from an EMBL/GenBank/DDBJ whole genome shotgun (WGS) entry which is preliminary data.</text>
</comment>
<dbReference type="CDD" id="cd11660">
    <property type="entry name" value="SANT_TRF"/>
    <property type="match status" value="1"/>
</dbReference>
<dbReference type="EMBL" id="JAPUFD010000004">
    <property type="protein sequence ID" value="MDI1486851.1"/>
    <property type="molecule type" value="Genomic_DNA"/>
</dbReference>
<evidence type="ECO:0000313" key="5">
    <source>
        <dbReference type="EMBL" id="MDI1486851.1"/>
    </source>
</evidence>
<feature type="domain" description="HTH myb-type" evidence="4">
    <location>
        <begin position="168"/>
        <end position="222"/>
    </location>
</feature>
<feature type="compositionally biased region" description="Polar residues" evidence="2">
    <location>
        <begin position="341"/>
        <end position="352"/>
    </location>
</feature>
<feature type="region of interest" description="Disordered" evidence="2">
    <location>
        <begin position="31"/>
        <end position="89"/>
    </location>
</feature>
<dbReference type="PANTHER" id="PTHR46734">
    <property type="entry name" value="TELOMERIC REPEAT-BINDING FACTOR 1 TERF1"/>
    <property type="match status" value="1"/>
</dbReference>
<reference evidence="5" key="1">
    <citation type="journal article" date="2023" name="Genome Biol. Evol.">
        <title>First Whole Genome Sequence and Flow Cytometry Genome Size Data for the Lichen-Forming Fungus Ramalina farinacea (Ascomycota).</title>
        <authorList>
            <person name="Llewellyn T."/>
            <person name="Mian S."/>
            <person name="Hill R."/>
            <person name="Leitch I.J."/>
            <person name="Gaya E."/>
        </authorList>
    </citation>
    <scope>NUCLEOTIDE SEQUENCE</scope>
    <source>
        <strain evidence="5">LIQ254RAFAR</strain>
    </source>
</reference>
<dbReference type="Gene3D" id="1.10.10.60">
    <property type="entry name" value="Homeodomain-like"/>
    <property type="match status" value="1"/>
</dbReference>
<dbReference type="SMART" id="SM00717">
    <property type="entry name" value="SANT"/>
    <property type="match status" value="2"/>
</dbReference>
<dbReference type="Gene3D" id="1.10.246.220">
    <property type="match status" value="1"/>
</dbReference>
<feature type="compositionally biased region" description="Basic and acidic residues" evidence="2">
    <location>
        <begin position="297"/>
        <end position="306"/>
    </location>
</feature>
<protein>
    <recommendedName>
        <fullName evidence="7">Myb-like domain-containing protein</fullName>
    </recommendedName>
</protein>
<dbReference type="PROSITE" id="PS50090">
    <property type="entry name" value="MYB_LIKE"/>
    <property type="match status" value="2"/>
</dbReference>
<dbReference type="PROSITE" id="PS51294">
    <property type="entry name" value="HTH_MYB"/>
    <property type="match status" value="2"/>
</dbReference>
<dbReference type="InterPro" id="IPR017930">
    <property type="entry name" value="Myb_dom"/>
</dbReference>
<dbReference type="SUPFAM" id="SSF46689">
    <property type="entry name" value="Homeodomain-like"/>
    <property type="match status" value="2"/>
</dbReference>
<gene>
    <name evidence="5" type="ORF">OHK93_006113</name>
</gene>
<feature type="domain" description="Myb-like" evidence="3">
    <location>
        <begin position="168"/>
        <end position="219"/>
    </location>
</feature>
<evidence type="ECO:0000259" key="4">
    <source>
        <dbReference type="PROSITE" id="PS51294"/>
    </source>
</evidence>
<sequence length="402" mass="45931">MTLEPSTSLSIDNATSKLTGRQLALAQAKTIEAPTPNELEALAPNADPEPPTRNPLEEYNNKKRRKLANHEQIADFVHLPKPKPKLEDVNRKPFRPIAVLHQLNEPPPSAALFPPITPTQDEHDTELSTSPQGDAGASKPTTQVFAPRDRARRRKPYSKQKKTYTRGRTKWTEEETRDLMEGVAICGIGRWKDILEHPKFHFNVGRTHVDLKDRFRVLHPQKNAGSEKEEAKGLKQQPQSKYLPRRQQAPKRAWSEEEDFELEKGFKQYGFQWHLIAQDQSLEFDDRSAHQIRDRFRRLHPEEYEKPPPAQPQEKPKRIRKKGRLSSKSGNFRPHVDIESSNRPMQQVSKATTPLDFPSGLLNGSANEEDNEFTKSLAALDDPGPAPVQWDMLAVQPMFEIS</sequence>
<feature type="compositionally biased region" description="Basic residues" evidence="2">
    <location>
        <begin position="150"/>
        <end position="169"/>
    </location>
</feature>
<feature type="region of interest" description="Disordered" evidence="2">
    <location>
        <begin position="297"/>
        <end position="373"/>
    </location>
</feature>
<dbReference type="InterPro" id="IPR001005">
    <property type="entry name" value="SANT/Myb"/>
</dbReference>